<dbReference type="InterPro" id="IPR029058">
    <property type="entry name" value="AB_hydrolase_fold"/>
</dbReference>
<reference evidence="4 5" key="1">
    <citation type="submission" date="2024-07" db="EMBL/GenBank/DDBJ databases">
        <title>Section-level genome sequencing and comparative genomics of Aspergillus sections Usti and Cavernicolus.</title>
        <authorList>
            <consortium name="Lawrence Berkeley National Laboratory"/>
            <person name="Nybo J.L."/>
            <person name="Vesth T.C."/>
            <person name="Theobald S."/>
            <person name="Frisvad J.C."/>
            <person name="Larsen T.O."/>
            <person name="Kjaerboelling I."/>
            <person name="Rothschild-Mancinelli K."/>
            <person name="Lyhne E.K."/>
            <person name="Kogle M.E."/>
            <person name="Barry K."/>
            <person name="Clum A."/>
            <person name="Na H."/>
            <person name="Ledsgaard L."/>
            <person name="Lin J."/>
            <person name="Lipzen A."/>
            <person name="Kuo A."/>
            <person name="Riley R."/>
            <person name="Mondo S."/>
            <person name="Labutti K."/>
            <person name="Haridas S."/>
            <person name="Pangalinan J."/>
            <person name="Salamov A.A."/>
            <person name="Simmons B.A."/>
            <person name="Magnuson J.K."/>
            <person name="Chen J."/>
            <person name="Drula E."/>
            <person name="Henrissat B."/>
            <person name="Wiebenga A."/>
            <person name="Lubbers R.J."/>
            <person name="Gomes A.C."/>
            <person name="Makela M.R."/>
            <person name="Stajich J."/>
            <person name="Grigoriev I.V."/>
            <person name="Mortensen U.H."/>
            <person name="De Vries R.P."/>
            <person name="Baker S.E."/>
            <person name="Andersen M.R."/>
        </authorList>
    </citation>
    <scope>NUCLEOTIDE SEQUENCE [LARGE SCALE GENOMIC DNA]</scope>
    <source>
        <strain evidence="4 5">CBS 123904</strain>
    </source>
</reference>
<evidence type="ECO:0000256" key="1">
    <source>
        <dbReference type="ARBA" id="ARBA00022801"/>
    </source>
</evidence>
<sequence>MLNLLLHLFMHPLRALHLSYTFVAQVILILLGRIILPHYPAYQSLRLKLQRAYLSSAVLTFPNLPHRLPIRHMPEHRAHKINEIPAYLVPGSSHLSSFRGQSPSVQRCVVLFAHGGGYARGEARMYVTYMERWINIAAQHRLDLAFVTVEYQLSTEEGHPAQMNAMVKSYQYLLDTGIRPQTIVFMGDSAGGGLSVLAAIELKRLGLPQPAASVLISPWMDMTLSAWEGGNLAVETDYFVSANEAVPGLAALFIRNHAPNSRDVNPLTQRSEDLTDLNPQLIFVGAAEFALYDSKQWASLCWAAGVKCSLNVEWGQLHVYALGSKWTSPAVRTKTDNMIINWMKDHVN</sequence>
<dbReference type="InterPro" id="IPR050300">
    <property type="entry name" value="GDXG_lipolytic_enzyme"/>
</dbReference>
<evidence type="ECO:0000259" key="3">
    <source>
        <dbReference type="Pfam" id="PF07859"/>
    </source>
</evidence>
<feature type="domain" description="Alpha/beta hydrolase fold-3" evidence="3">
    <location>
        <begin position="110"/>
        <end position="321"/>
    </location>
</feature>
<dbReference type="PANTHER" id="PTHR48081">
    <property type="entry name" value="AB HYDROLASE SUPERFAMILY PROTEIN C4A8.06C"/>
    <property type="match status" value="1"/>
</dbReference>
<dbReference type="Pfam" id="PF07859">
    <property type="entry name" value="Abhydrolase_3"/>
    <property type="match status" value="1"/>
</dbReference>
<name>A0ABR4J2F2_9EURO</name>
<keyword evidence="2" id="KW-1133">Transmembrane helix</keyword>
<dbReference type="SUPFAM" id="SSF53474">
    <property type="entry name" value="alpha/beta-Hydrolases"/>
    <property type="match status" value="1"/>
</dbReference>
<accession>A0ABR4J2F2</accession>
<keyword evidence="2" id="KW-0472">Membrane</keyword>
<evidence type="ECO:0000313" key="4">
    <source>
        <dbReference type="EMBL" id="KAL2834155.1"/>
    </source>
</evidence>
<feature type="transmembrane region" description="Helical" evidence="2">
    <location>
        <begin position="15"/>
        <end position="36"/>
    </location>
</feature>
<comment type="caution">
    <text evidence="4">The sequence shown here is derived from an EMBL/GenBank/DDBJ whole genome shotgun (WGS) entry which is preliminary data.</text>
</comment>
<dbReference type="PANTHER" id="PTHR48081:SF30">
    <property type="entry name" value="ACETYL-HYDROLASE LIPR-RELATED"/>
    <property type="match status" value="1"/>
</dbReference>
<protein>
    <submittedName>
        <fullName evidence="4">Alpha/beta-hydrolase</fullName>
    </submittedName>
</protein>
<evidence type="ECO:0000313" key="5">
    <source>
        <dbReference type="Proteomes" id="UP001610446"/>
    </source>
</evidence>
<keyword evidence="1" id="KW-0378">Hydrolase</keyword>
<dbReference type="Proteomes" id="UP001610446">
    <property type="component" value="Unassembled WGS sequence"/>
</dbReference>
<keyword evidence="5" id="KW-1185">Reference proteome</keyword>
<dbReference type="EMBL" id="JBFXLU010000224">
    <property type="protein sequence ID" value="KAL2834155.1"/>
    <property type="molecule type" value="Genomic_DNA"/>
</dbReference>
<gene>
    <name evidence="4" type="ORF">BJY01DRAFT_239185</name>
</gene>
<keyword evidence="2" id="KW-0812">Transmembrane</keyword>
<organism evidence="4 5">
    <name type="scientific">Aspergillus pseudoustus</name>
    <dbReference type="NCBI Taxonomy" id="1810923"/>
    <lineage>
        <taxon>Eukaryota</taxon>
        <taxon>Fungi</taxon>
        <taxon>Dikarya</taxon>
        <taxon>Ascomycota</taxon>
        <taxon>Pezizomycotina</taxon>
        <taxon>Eurotiomycetes</taxon>
        <taxon>Eurotiomycetidae</taxon>
        <taxon>Eurotiales</taxon>
        <taxon>Aspergillaceae</taxon>
        <taxon>Aspergillus</taxon>
        <taxon>Aspergillus subgen. Nidulantes</taxon>
    </lineage>
</organism>
<proteinExistence type="predicted"/>
<evidence type="ECO:0000256" key="2">
    <source>
        <dbReference type="SAM" id="Phobius"/>
    </source>
</evidence>
<dbReference type="Gene3D" id="3.40.50.1820">
    <property type="entry name" value="alpha/beta hydrolase"/>
    <property type="match status" value="1"/>
</dbReference>
<dbReference type="InterPro" id="IPR013094">
    <property type="entry name" value="AB_hydrolase_3"/>
</dbReference>